<dbReference type="Pfam" id="PF01420">
    <property type="entry name" value="Methylase_S"/>
    <property type="match status" value="1"/>
</dbReference>
<dbReference type="InterPro" id="IPR000055">
    <property type="entry name" value="Restrct_endonuc_typeI_TRD"/>
</dbReference>
<dbReference type="AlphaFoldDB" id="A0A7W7WYN8"/>
<proteinExistence type="inferred from homology"/>
<keyword evidence="6" id="KW-1185">Reference proteome</keyword>
<dbReference type="PANTHER" id="PTHR30408:SF12">
    <property type="entry name" value="TYPE I RESTRICTION ENZYME MJAVIII SPECIFICITY SUBUNIT"/>
    <property type="match status" value="1"/>
</dbReference>
<keyword evidence="5" id="KW-0378">Hydrolase</keyword>
<sequence length="382" mass="42569">MSDVRLGEVLNVYHGWAFPSKGCKDAELDSEPRLIRIGDFARDRSSRFEPERVQAYVAEYPRKFRLGAGDLLVAMTCQTADGEILGYPMVVPDDGRLYLHNQRIGRIEVDDTRLDERFAYYIFKTNDLNRQLYLSASGSKILHTAPDRIQACRIWLPLLDEQRRIASVLGALDDLIETNRKLMAGLAEAQLASFRRGWDGVQRRRLEEVATITMGQSPPGDTYNEDGEGVAFYQGVRDFGWRFPSRRIWTTKPTRLADRGDILVAVRAPVGELNIATEKTALGRGVGGLRAVGRQATLFQALQADTALWDIHLGTGTVFAAINKAGMAALSVPWIDDDSLESALSTMDSIISALDEEVVVLTKTRDELLPLLMSGRVRAKEI</sequence>
<evidence type="ECO:0000256" key="2">
    <source>
        <dbReference type="ARBA" id="ARBA00022747"/>
    </source>
</evidence>
<dbReference type="CDD" id="cd17278">
    <property type="entry name" value="RMtype1_S_LdeBORF1052P-TRD2-CR2"/>
    <property type="match status" value="1"/>
</dbReference>
<keyword evidence="3" id="KW-0238">DNA-binding</keyword>
<accession>A0A7W7WYN8</accession>
<dbReference type="EMBL" id="JACHJS010000001">
    <property type="protein sequence ID" value="MBB4968191.1"/>
    <property type="molecule type" value="Genomic_DNA"/>
</dbReference>
<dbReference type="SUPFAM" id="SSF116734">
    <property type="entry name" value="DNA methylase specificity domain"/>
    <property type="match status" value="2"/>
</dbReference>
<evidence type="ECO:0000313" key="5">
    <source>
        <dbReference type="EMBL" id="MBB4968191.1"/>
    </source>
</evidence>
<keyword evidence="2" id="KW-0680">Restriction system</keyword>
<evidence type="ECO:0000256" key="1">
    <source>
        <dbReference type="ARBA" id="ARBA00010923"/>
    </source>
</evidence>
<dbReference type="GO" id="GO:0009035">
    <property type="term" value="F:type I site-specific deoxyribonuclease activity"/>
    <property type="evidence" value="ECO:0007669"/>
    <property type="project" value="UniProtKB-EC"/>
</dbReference>
<evidence type="ECO:0000256" key="3">
    <source>
        <dbReference type="ARBA" id="ARBA00023125"/>
    </source>
</evidence>
<dbReference type="InterPro" id="IPR052021">
    <property type="entry name" value="Type-I_RS_S_subunit"/>
</dbReference>
<protein>
    <submittedName>
        <fullName evidence="5">Type I restriction enzyme S subunit</fullName>
        <ecNumber evidence="5">3.1.21.3</ecNumber>
    </submittedName>
</protein>
<evidence type="ECO:0000259" key="4">
    <source>
        <dbReference type="Pfam" id="PF01420"/>
    </source>
</evidence>
<dbReference type="PANTHER" id="PTHR30408">
    <property type="entry name" value="TYPE-1 RESTRICTION ENZYME ECOKI SPECIFICITY PROTEIN"/>
    <property type="match status" value="1"/>
</dbReference>
<dbReference type="RefSeq" id="WP_184673504.1">
    <property type="nucleotide sequence ID" value="NZ_BAABAI010000041.1"/>
</dbReference>
<dbReference type="Gene3D" id="3.90.220.20">
    <property type="entry name" value="DNA methylase specificity domains"/>
    <property type="match status" value="2"/>
</dbReference>
<dbReference type="InterPro" id="IPR044946">
    <property type="entry name" value="Restrct_endonuc_typeI_TRD_sf"/>
</dbReference>
<comment type="caution">
    <text evidence="5">The sequence shown here is derived from an EMBL/GenBank/DDBJ whole genome shotgun (WGS) entry which is preliminary data.</text>
</comment>
<gene>
    <name evidence="5" type="ORF">F4559_005550</name>
</gene>
<dbReference type="GO" id="GO:0003677">
    <property type="term" value="F:DNA binding"/>
    <property type="evidence" value="ECO:0007669"/>
    <property type="project" value="UniProtKB-KW"/>
</dbReference>
<reference evidence="5 6" key="1">
    <citation type="submission" date="2020-08" db="EMBL/GenBank/DDBJ databases">
        <title>Sequencing the genomes of 1000 actinobacteria strains.</title>
        <authorList>
            <person name="Klenk H.-P."/>
        </authorList>
    </citation>
    <scope>NUCLEOTIDE SEQUENCE [LARGE SCALE GENOMIC DNA]</scope>
    <source>
        <strain evidence="5 6">DSM 45084</strain>
    </source>
</reference>
<evidence type="ECO:0000313" key="6">
    <source>
        <dbReference type="Proteomes" id="UP000542674"/>
    </source>
</evidence>
<dbReference type="EC" id="3.1.21.3" evidence="5"/>
<comment type="similarity">
    <text evidence="1">Belongs to the type-I restriction system S methylase family.</text>
</comment>
<dbReference type="GO" id="GO:0009307">
    <property type="term" value="P:DNA restriction-modification system"/>
    <property type="evidence" value="ECO:0007669"/>
    <property type="project" value="UniProtKB-KW"/>
</dbReference>
<dbReference type="Proteomes" id="UP000542674">
    <property type="component" value="Unassembled WGS sequence"/>
</dbReference>
<feature type="domain" description="Type I restriction modification DNA specificity" evidence="4">
    <location>
        <begin position="43"/>
        <end position="182"/>
    </location>
</feature>
<name>A0A7W7WYN8_9PSEU</name>
<organism evidence="5 6">
    <name type="scientific">Saccharothrix violaceirubra</name>
    <dbReference type="NCBI Taxonomy" id="413306"/>
    <lineage>
        <taxon>Bacteria</taxon>
        <taxon>Bacillati</taxon>
        <taxon>Actinomycetota</taxon>
        <taxon>Actinomycetes</taxon>
        <taxon>Pseudonocardiales</taxon>
        <taxon>Pseudonocardiaceae</taxon>
        <taxon>Saccharothrix</taxon>
    </lineage>
</organism>